<sequence length="340" mass="35947">MMKTTRFRPIAPRPQEGVPTTTATTAATMKAIATAKAAPTPNTPHTRAAPSSTPVDPKCPGIQQEKVGQCCSVSTSKQQPTTTTTATTPNANITNITNITTPAANATTNDISLDPKNFCYADLKSLSDFETTTSSVSTGFYGGYSTGYYGGFNHIQYAPGSNMSDHPFQPPASMGFGGPSMYYNSSNDGNSGNPKKEQQQQQAAADGVKLDLDEDSVAKAFGDDGDASKKRKSSSESDGSVDTTSNQGKKQADGGSGSDNETNAPGPRMMVASGSIVKNLSGKGSNSFLNCIEKGSTNPLFHIDKRLACSFISEYLDKDEEAIDLVKGFEVRRVQKKQKV</sequence>
<organism evidence="2">
    <name type="scientific">Chloropicon primus</name>
    <dbReference type="NCBI Taxonomy" id="1764295"/>
    <lineage>
        <taxon>Eukaryota</taxon>
        <taxon>Viridiplantae</taxon>
        <taxon>Chlorophyta</taxon>
        <taxon>Chloropicophyceae</taxon>
        <taxon>Chloropicales</taxon>
        <taxon>Chloropicaceae</taxon>
        <taxon>Chloropicon</taxon>
    </lineage>
</organism>
<feature type="compositionally biased region" description="Low complexity" evidence="1">
    <location>
        <begin position="180"/>
        <end position="205"/>
    </location>
</feature>
<feature type="region of interest" description="Disordered" evidence="1">
    <location>
        <begin position="35"/>
        <end position="57"/>
    </location>
</feature>
<proteinExistence type="predicted"/>
<feature type="compositionally biased region" description="Low complexity" evidence="1">
    <location>
        <begin position="35"/>
        <end position="46"/>
    </location>
</feature>
<reference evidence="2" key="1">
    <citation type="submission" date="2021-01" db="EMBL/GenBank/DDBJ databases">
        <authorList>
            <person name="Corre E."/>
            <person name="Pelletier E."/>
            <person name="Niang G."/>
            <person name="Scheremetjew M."/>
            <person name="Finn R."/>
            <person name="Kale V."/>
            <person name="Holt S."/>
            <person name="Cochrane G."/>
            <person name="Meng A."/>
            <person name="Brown T."/>
            <person name="Cohen L."/>
        </authorList>
    </citation>
    <scope>NUCLEOTIDE SEQUENCE</scope>
    <source>
        <strain evidence="2">CCMP1205</strain>
    </source>
</reference>
<evidence type="ECO:0000256" key="1">
    <source>
        <dbReference type="SAM" id="MobiDB-lite"/>
    </source>
</evidence>
<protein>
    <submittedName>
        <fullName evidence="2">Uncharacterized protein</fullName>
    </submittedName>
</protein>
<name>A0A7S2T3B6_9CHLO</name>
<dbReference type="EMBL" id="HBHL01007173">
    <property type="protein sequence ID" value="CAD9715762.1"/>
    <property type="molecule type" value="Transcribed_RNA"/>
</dbReference>
<dbReference type="AlphaFoldDB" id="A0A7S2T3B6"/>
<feature type="region of interest" description="Disordered" evidence="1">
    <location>
        <begin position="163"/>
        <end position="269"/>
    </location>
</feature>
<feature type="region of interest" description="Disordered" evidence="1">
    <location>
        <begin position="1"/>
        <end position="21"/>
    </location>
</feature>
<accession>A0A7S2T3B6</accession>
<evidence type="ECO:0000313" key="2">
    <source>
        <dbReference type="EMBL" id="CAD9715762.1"/>
    </source>
</evidence>
<gene>
    <name evidence="2" type="ORF">CPRI1469_LOCUS4618</name>
</gene>
<feature type="compositionally biased region" description="Polar residues" evidence="1">
    <location>
        <begin position="236"/>
        <end position="249"/>
    </location>
</feature>